<dbReference type="RefSeq" id="WP_103920059.1">
    <property type="nucleotide sequence ID" value="NZ_FMSV02000442.1"/>
</dbReference>
<evidence type="ECO:0000313" key="1">
    <source>
        <dbReference type="EMBL" id="SEH06237.1"/>
    </source>
</evidence>
<accession>A0A1H6F7Y3</accession>
<dbReference type="AlphaFoldDB" id="A0A1H6F7Y3"/>
<organism evidence="1 2">
    <name type="scientific">Candidatus Venteria ishoeyi</name>
    <dbReference type="NCBI Taxonomy" id="1899563"/>
    <lineage>
        <taxon>Bacteria</taxon>
        <taxon>Pseudomonadati</taxon>
        <taxon>Pseudomonadota</taxon>
        <taxon>Gammaproteobacteria</taxon>
        <taxon>Thiotrichales</taxon>
        <taxon>Thiotrichaceae</taxon>
        <taxon>Venteria</taxon>
    </lineage>
</organism>
<name>A0A1H6F7Y3_9GAMM</name>
<reference evidence="1 2" key="1">
    <citation type="submission" date="2016-10" db="EMBL/GenBank/DDBJ databases">
        <authorList>
            <person name="de Groot N.N."/>
        </authorList>
    </citation>
    <scope>NUCLEOTIDE SEQUENCE [LARGE SCALE GENOMIC DNA]</scope>
    <source>
        <strain evidence="1">MBHS1</strain>
    </source>
</reference>
<dbReference type="Proteomes" id="UP000236724">
    <property type="component" value="Unassembled WGS sequence"/>
</dbReference>
<sequence>MSYGTLKTYEEVAFKFEIQMQETNFIQQKPITISPEIFRFIQKNLQHRRNYISESAICETMISPILNLAADANDLPVWSHVRFDVDEKAGLIGVPDFLIAQASPIGTTFTRPVICVAEAKKENFNEGWAQALSEMIAAQRFNQDEAMSIFGIVSTGSIWQFGKLQGKILTLDVVSYSALENLQKLFDCLHWLFAAAKAR</sequence>
<keyword evidence="2" id="KW-1185">Reference proteome</keyword>
<evidence type="ECO:0000313" key="2">
    <source>
        <dbReference type="Proteomes" id="UP000236724"/>
    </source>
</evidence>
<protein>
    <recommendedName>
        <fullName evidence="3">Type I restriction enzyme R protein N-terminal domain-containing protein</fullName>
    </recommendedName>
</protein>
<proteinExistence type="predicted"/>
<dbReference type="EMBL" id="FMSV02000442">
    <property type="protein sequence ID" value="SEH06237.1"/>
    <property type="molecule type" value="Genomic_DNA"/>
</dbReference>
<dbReference type="OrthoDB" id="518124at2"/>
<gene>
    <name evidence="1" type="ORF">MBHS_02092</name>
</gene>
<evidence type="ECO:0008006" key="3">
    <source>
        <dbReference type="Google" id="ProtNLM"/>
    </source>
</evidence>